<evidence type="ECO:0000313" key="1">
    <source>
        <dbReference type="EMBL" id="QDV17114.1"/>
    </source>
</evidence>
<accession>A0A518FL76</accession>
<name>A0A518FL76_9PLAN</name>
<gene>
    <name evidence="1" type="ORF">Pan153_17490</name>
</gene>
<sequence length="78" mass="8170">MGSHVVVMRAGIQATEASTTGKDRALQTGSACEDHDAEANTCEQLGSCLRKRWGGRHGPLIEDAGVVYGLTQALSLVS</sequence>
<dbReference type="EMBL" id="CP036317">
    <property type="protein sequence ID" value="QDV17114.1"/>
    <property type="molecule type" value="Genomic_DNA"/>
</dbReference>
<organism evidence="1 2">
    <name type="scientific">Gimesia panareensis</name>
    <dbReference type="NCBI Taxonomy" id="2527978"/>
    <lineage>
        <taxon>Bacteria</taxon>
        <taxon>Pseudomonadati</taxon>
        <taxon>Planctomycetota</taxon>
        <taxon>Planctomycetia</taxon>
        <taxon>Planctomycetales</taxon>
        <taxon>Planctomycetaceae</taxon>
        <taxon>Gimesia</taxon>
    </lineage>
</organism>
<reference evidence="1 2" key="1">
    <citation type="submission" date="2019-02" db="EMBL/GenBank/DDBJ databases">
        <title>Deep-cultivation of Planctomycetes and their phenomic and genomic characterization uncovers novel biology.</title>
        <authorList>
            <person name="Wiegand S."/>
            <person name="Jogler M."/>
            <person name="Boedeker C."/>
            <person name="Pinto D."/>
            <person name="Vollmers J."/>
            <person name="Rivas-Marin E."/>
            <person name="Kohn T."/>
            <person name="Peeters S.H."/>
            <person name="Heuer A."/>
            <person name="Rast P."/>
            <person name="Oberbeckmann S."/>
            <person name="Bunk B."/>
            <person name="Jeske O."/>
            <person name="Meyerdierks A."/>
            <person name="Storesund J.E."/>
            <person name="Kallscheuer N."/>
            <person name="Luecker S."/>
            <person name="Lage O.M."/>
            <person name="Pohl T."/>
            <person name="Merkel B.J."/>
            <person name="Hornburger P."/>
            <person name="Mueller R.-W."/>
            <person name="Bruemmer F."/>
            <person name="Labrenz M."/>
            <person name="Spormann A.M."/>
            <person name="Op den Camp H."/>
            <person name="Overmann J."/>
            <person name="Amann R."/>
            <person name="Jetten M.S.M."/>
            <person name="Mascher T."/>
            <person name="Medema M.H."/>
            <person name="Devos D.P."/>
            <person name="Kaster A.-K."/>
            <person name="Ovreas L."/>
            <person name="Rohde M."/>
            <person name="Galperin M.Y."/>
            <person name="Jogler C."/>
        </authorList>
    </citation>
    <scope>NUCLEOTIDE SEQUENCE [LARGE SCALE GENOMIC DNA]</scope>
    <source>
        <strain evidence="1 2">Pan153</strain>
    </source>
</reference>
<proteinExistence type="predicted"/>
<dbReference type="AlphaFoldDB" id="A0A518FL76"/>
<protein>
    <submittedName>
        <fullName evidence="1">Uncharacterized protein</fullName>
    </submittedName>
</protein>
<evidence type="ECO:0000313" key="2">
    <source>
        <dbReference type="Proteomes" id="UP000320839"/>
    </source>
</evidence>
<dbReference type="Proteomes" id="UP000320839">
    <property type="component" value="Chromosome"/>
</dbReference>